<comment type="similarity">
    <text evidence="9">Belongs to the G-protein coupled receptor 1 family.</text>
</comment>
<dbReference type="PANTHER" id="PTHR24249">
    <property type="entry name" value="HISTAMINE RECEPTOR-RELATED G-PROTEIN COUPLED RECEPTOR"/>
    <property type="match status" value="1"/>
</dbReference>
<dbReference type="AlphaFoldDB" id="A0A8S4Q5P8"/>
<dbReference type="PROSITE" id="PS00237">
    <property type="entry name" value="G_PROTEIN_RECEP_F1_1"/>
    <property type="match status" value="1"/>
</dbReference>
<dbReference type="InterPro" id="IPR000276">
    <property type="entry name" value="GPCR_Rhodpsn"/>
</dbReference>
<evidence type="ECO:0000256" key="10">
    <source>
        <dbReference type="SAM" id="MobiDB-lite"/>
    </source>
</evidence>
<keyword evidence="3 9" id="KW-0812">Transmembrane</keyword>
<evidence type="ECO:0000313" key="14">
    <source>
        <dbReference type="Proteomes" id="UP000749559"/>
    </source>
</evidence>
<evidence type="ECO:0000256" key="8">
    <source>
        <dbReference type="ARBA" id="ARBA00023224"/>
    </source>
</evidence>
<evidence type="ECO:0000256" key="11">
    <source>
        <dbReference type="SAM" id="Phobius"/>
    </source>
</evidence>
<dbReference type="InterPro" id="IPR050569">
    <property type="entry name" value="TAAR"/>
</dbReference>
<dbReference type="Proteomes" id="UP000749559">
    <property type="component" value="Unassembled WGS sequence"/>
</dbReference>
<comment type="caution">
    <text evidence="13">The sequence shown here is derived from an EMBL/GenBank/DDBJ whole genome shotgun (WGS) entry which is preliminary data.</text>
</comment>
<dbReference type="CDD" id="cd00637">
    <property type="entry name" value="7tm_classA_rhodopsin-like"/>
    <property type="match status" value="1"/>
</dbReference>
<feature type="transmembrane region" description="Helical" evidence="11">
    <location>
        <begin position="102"/>
        <end position="122"/>
    </location>
</feature>
<dbReference type="EMBL" id="CAIIXF020000012">
    <property type="protein sequence ID" value="CAH1801268.1"/>
    <property type="molecule type" value="Genomic_DNA"/>
</dbReference>
<dbReference type="GO" id="GO:0005886">
    <property type="term" value="C:plasma membrane"/>
    <property type="evidence" value="ECO:0007669"/>
    <property type="project" value="UniProtKB-SubCell"/>
</dbReference>
<evidence type="ECO:0000313" key="13">
    <source>
        <dbReference type="EMBL" id="CAH1801268.1"/>
    </source>
</evidence>
<evidence type="ECO:0000259" key="12">
    <source>
        <dbReference type="PROSITE" id="PS50262"/>
    </source>
</evidence>
<feature type="transmembrane region" description="Helical" evidence="11">
    <location>
        <begin position="186"/>
        <end position="207"/>
    </location>
</feature>
<dbReference type="GO" id="GO:0004930">
    <property type="term" value="F:G protein-coupled receptor activity"/>
    <property type="evidence" value="ECO:0007669"/>
    <property type="project" value="UniProtKB-KW"/>
</dbReference>
<keyword evidence="14" id="KW-1185">Reference proteome</keyword>
<feature type="transmembrane region" description="Helical" evidence="11">
    <location>
        <begin position="142"/>
        <end position="165"/>
    </location>
</feature>
<dbReference type="Pfam" id="PF00001">
    <property type="entry name" value="7tm_1"/>
    <property type="match status" value="1"/>
</dbReference>
<feature type="non-terminal residue" evidence="13">
    <location>
        <position position="297"/>
    </location>
</feature>
<dbReference type="Gene3D" id="1.20.1070.10">
    <property type="entry name" value="Rhodopsin 7-helix transmembrane proteins"/>
    <property type="match status" value="1"/>
</dbReference>
<keyword evidence="6 11" id="KW-0472">Membrane</keyword>
<protein>
    <recommendedName>
        <fullName evidence="12">G-protein coupled receptors family 1 profile domain-containing protein</fullName>
    </recommendedName>
</protein>
<dbReference type="OrthoDB" id="5987098at2759"/>
<keyword evidence="8 9" id="KW-0807">Transducer</keyword>
<organism evidence="13 14">
    <name type="scientific">Owenia fusiformis</name>
    <name type="common">Polychaete worm</name>
    <dbReference type="NCBI Taxonomy" id="6347"/>
    <lineage>
        <taxon>Eukaryota</taxon>
        <taxon>Metazoa</taxon>
        <taxon>Spiralia</taxon>
        <taxon>Lophotrochozoa</taxon>
        <taxon>Annelida</taxon>
        <taxon>Polychaeta</taxon>
        <taxon>Sedentaria</taxon>
        <taxon>Canalipalpata</taxon>
        <taxon>Sabellida</taxon>
        <taxon>Oweniida</taxon>
        <taxon>Oweniidae</taxon>
        <taxon>Owenia</taxon>
    </lineage>
</organism>
<keyword evidence="4 11" id="KW-1133">Transmembrane helix</keyword>
<evidence type="ECO:0000256" key="7">
    <source>
        <dbReference type="ARBA" id="ARBA00023170"/>
    </source>
</evidence>
<feature type="domain" description="G-protein coupled receptors family 1 profile" evidence="12">
    <location>
        <begin position="81"/>
        <end position="297"/>
    </location>
</feature>
<comment type="subcellular location">
    <subcellularLocation>
        <location evidence="1">Cell membrane</location>
        <topology evidence="1">Multi-pass membrane protein</topology>
    </subcellularLocation>
</comment>
<keyword evidence="2" id="KW-1003">Cell membrane</keyword>
<keyword evidence="5 9" id="KW-0297">G-protein coupled receptor</keyword>
<evidence type="ECO:0000256" key="4">
    <source>
        <dbReference type="ARBA" id="ARBA00022989"/>
    </source>
</evidence>
<dbReference type="PRINTS" id="PR00237">
    <property type="entry name" value="GPCRRHODOPSN"/>
</dbReference>
<feature type="transmembrane region" description="Helical" evidence="11">
    <location>
        <begin position="231"/>
        <end position="256"/>
    </location>
</feature>
<evidence type="ECO:0000256" key="2">
    <source>
        <dbReference type="ARBA" id="ARBA00022475"/>
    </source>
</evidence>
<evidence type="ECO:0000256" key="3">
    <source>
        <dbReference type="ARBA" id="ARBA00022692"/>
    </source>
</evidence>
<evidence type="ECO:0000256" key="1">
    <source>
        <dbReference type="ARBA" id="ARBA00004651"/>
    </source>
</evidence>
<evidence type="ECO:0000256" key="6">
    <source>
        <dbReference type="ARBA" id="ARBA00023136"/>
    </source>
</evidence>
<gene>
    <name evidence="13" type="ORF">OFUS_LOCUS25075</name>
</gene>
<proteinExistence type="inferred from homology"/>
<dbReference type="PANTHER" id="PTHR24249:SF424">
    <property type="entry name" value="G-PROTEIN COUPLED RECEPTORS FAMILY 1 PROFILE DOMAIN-CONTAINING PROTEIN"/>
    <property type="match status" value="1"/>
</dbReference>
<reference evidence="13" key="1">
    <citation type="submission" date="2022-03" db="EMBL/GenBank/DDBJ databases">
        <authorList>
            <person name="Martin C."/>
        </authorList>
    </citation>
    <scope>NUCLEOTIDE SEQUENCE</scope>
</reference>
<name>A0A8S4Q5P8_OWEFU</name>
<evidence type="ECO:0000256" key="5">
    <source>
        <dbReference type="ARBA" id="ARBA00023040"/>
    </source>
</evidence>
<keyword evidence="7 9" id="KW-0675">Receptor</keyword>
<dbReference type="SUPFAM" id="SSF81321">
    <property type="entry name" value="Family A G protein-coupled receptor-like"/>
    <property type="match status" value="1"/>
</dbReference>
<dbReference type="PROSITE" id="PS50262">
    <property type="entry name" value="G_PROTEIN_RECEP_F1_2"/>
    <property type="match status" value="1"/>
</dbReference>
<sequence>MSLIQNTTSSRMPFLNDTLSSQNQTQDSRHFEAGNESTSTVFVNNLTVTEVNQNHESLVFEPLVVFMITLNCFLSLLICGSNLPVLVSILSFKTLRTANNMFLLSLAIADICIWVVVLPLNIINRYMTPFIFEGVMQNENICIAKCFFNVCLSGASLFSMGGIALDRYVAVTRPLKYKVLVTRTRTLWFITLGWFYSIVVGSSFMFFRRGAHFDEYNVECVKQVFTRGYMIFVNANIFVLFVIILVSHIVVAVVAVQQRSKCIQRLTRVNNTLAVNYLKESRLVKTITLVVVLFALC</sequence>
<dbReference type="InterPro" id="IPR017452">
    <property type="entry name" value="GPCR_Rhodpsn_7TM"/>
</dbReference>
<evidence type="ECO:0000256" key="9">
    <source>
        <dbReference type="RuleBase" id="RU000688"/>
    </source>
</evidence>
<feature type="region of interest" description="Disordered" evidence="10">
    <location>
        <begin position="1"/>
        <end position="20"/>
    </location>
</feature>
<accession>A0A8S4Q5P8</accession>
<feature type="transmembrane region" description="Helical" evidence="11">
    <location>
        <begin position="63"/>
        <end position="90"/>
    </location>
</feature>